<dbReference type="AlphaFoldDB" id="A0A1U9ZW83"/>
<dbReference type="PANTHER" id="PTHR33164">
    <property type="entry name" value="TRANSCRIPTIONAL REGULATOR, MARR FAMILY"/>
    <property type="match status" value="1"/>
</dbReference>
<feature type="domain" description="HTH marR-type" evidence="2">
    <location>
        <begin position="4"/>
        <end position="140"/>
    </location>
</feature>
<organism evidence="3 4">
    <name type="scientific">[Actinomadura] parvosata subsp. kistnae</name>
    <dbReference type="NCBI Taxonomy" id="1909395"/>
    <lineage>
        <taxon>Bacteria</taxon>
        <taxon>Bacillati</taxon>
        <taxon>Actinomycetota</taxon>
        <taxon>Actinomycetes</taxon>
        <taxon>Streptosporangiales</taxon>
        <taxon>Streptosporangiaceae</taxon>
        <taxon>Nonomuraea</taxon>
    </lineage>
</organism>
<keyword evidence="4" id="KW-1185">Reference proteome</keyword>
<dbReference type="InterPro" id="IPR036390">
    <property type="entry name" value="WH_DNA-bd_sf"/>
</dbReference>
<proteinExistence type="predicted"/>
<name>A0A1U9ZW83_9ACTN</name>
<reference evidence="4" key="1">
    <citation type="journal article" date="2017" name="Med. Chem. Commun.">
        <title>Nonomuraea sp. ATCC 55076 harbours the largest actinomycete chromosome to date and the kistamicin biosynthetic gene cluster.</title>
        <authorList>
            <person name="Nazari B."/>
            <person name="Forneris C.C."/>
            <person name="Gibson M.I."/>
            <person name="Moon K."/>
            <person name="Schramma K.R."/>
            <person name="Seyedsayamdost M.R."/>
        </authorList>
    </citation>
    <scope>NUCLEOTIDE SEQUENCE [LARGE SCALE GENOMIC DNA]</scope>
    <source>
        <strain evidence="4">ATCC 55076</strain>
    </source>
</reference>
<protein>
    <recommendedName>
        <fullName evidence="2">HTH marR-type domain-containing protein</fullName>
    </recommendedName>
</protein>
<dbReference type="PANTHER" id="PTHR33164:SF106">
    <property type="entry name" value="TRANSCRIPTIONAL REGULATORY PROTEIN"/>
    <property type="match status" value="1"/>
</dbReference>
<dbReference type="SUPFAM" id="SSF46785">
    <property type="entry name" value="Winged helix' DNA-binding domain"/>
    <property type="match status" value="1"/>
</dbReference>
<evidence type="ECO:0000313" key="4">
    <source>
        <dbReference type="Proteomes" id="UP000190797"/>
    </source>
</evidence>
<feature type="region of interest" description="Disordered" evidence="1">
    <location>
        <begin position="142"/>
        <end position="167"/>
    </location>
</feature>
<dbReference type="Gene3D" id="1.10.10.10">
    <property type="entry name" value="Winged helix-like DNA-binding domain superfamily/Winged helix DNA-binding domain"/>
    <property type="match status" value="1"/>
</dbReference>
<gene>
    <name evidence="3" type="ORF">BKM31_12705</name>
</gene>
<dbReference type="InterPro" id="IPR036388">
    <property type="entry name" value="WH-like_DNA-bd_sf"/>
</dbReference>
<dbReference type="SMART" id="SM00347">
    <property type="entry name" value="HTH_MARR"/>
    <property type="match status" value="1"/>
</dbReference>
<dbReference type="Proteomes" id="UP000190797">
    <property type="component" value="Chromosome"/>
</dbReference>
<dbReference type="KEGG" id="noa:BKM31_12705"/>
<dbReference type="PROSITE" id="PS50995">
    <property type="entry name" value="HTH_MARR_2"/>
    <property type="match status" value="1"/>
</dbReference>
<dbReference type="InterPro" id="IPR039422">
    <property type="entry name" value="MarR/SlyA-like"/>
</dbReference>
<dbReference type="InterPro" id="IPR000835">
    <property type="entry name" value="HTH_MarR-typ"/>
</dbReference>
<sequence>MSDRDELVVALVEEMPRFVSASVRFQVAVAHQLGMPVTDVHALGALLETGPVGAGRLAELMGMTTSAITRLVDRLERGGYVRREPAPSDRRRVVLHVVPERVAEIGAFYEPMGARWRDQVDRYSAAELRFLLGFLREGRAQAEEETAGLRRTGRSHGTRNRRSQGQP</sequence>
<dbReference type="Pfam" id="PF12802">
    <property type="entry name" value="MarR_2"/>
    <property type="match status" value="1"/>
</dbReference>
<evidence type="ECO:0000256" key="1">
    <source>
        <dbReference type="SAM" id="MobiDB-lite"/>
    </source>
</evidence>
<dbReference type="STRING" id="1909395.BKM31_12705"/>
<evidence type="ECO:0000259" key="2">
    <source>
        <dbReference type="PROSITE" id="PS50995"/>
    </source>
</evidence>
<dbReference type="RefSeq" id="WP_186404752.1">
    <property type="nucleotide sequence ID" value="NZ_CP017717.1"/>
</dbReference>
<accession>A0A1U9ZW83</accession>
<feature type="compositionally biased region" description="Basic residues" evidence="1">
    <location>
        <begin position="151"/>
        <end position="167"/>
    </location>
</feature>
<dbReference type="EMBL" id="CP017717">
    <property type="protein sequence ID" value="AQZ62213.1"/>
    <property type="molecule type" value="Genomic_DNA"/>
</dbReference>
<dbReference type="GO" id="GO:0003700">
    <property type="term" value="F:DNA-binding transcription factor activity"/>
    <property type="evidence" value="ECO:0007669"/>
    <property type="project" value="InterPro"/>
</dbReference>
<dbReference type="GO" id="GO:0006950">
    <property type="term" value="P:response to stress"/>
    <property type="evidence" value="ECO:0007669"/>
    <property type="project" value="TreeGrafter"/>
</dbReference>
<evidence type="ECO:0000313" key="3">
    <source>
        <dbReference type="EMBL" id="AQZ62213.1"/>
    </source>
</evidence>